<feature type="transmembrane region" description="Helical" evidence="8">
    <location>
        <begin position="166"/>
        <end position="191"/>
    </location>
</feature>
<dbReference type="OrthoDB" id="685197at2759"/>
<evidence type="ECO:0000256" key="1">
    <source>
        <dbReference type="ARBA" id="ARBA00004651"/>
    </source>
</evidence>
<sequence length="198" mass="21686">MASTDQESGTPAVNNNISYEPVGKAQKLVLMSTVTRIVCLGLWLFIVILLFIALIVLATNSKTIEDIPITLNVQNVSAYSYMLSVIVFGLVYSLWRLGFSIYLFITNVKGYFLIDFYGDKIISYLLATGTAAGFAATKDVKTYFSQQFQFLDLEDGELDGFCSMGYASASLVLIAFICTAMLSVMSSYAFAANAKPRA</sequence>
<comment type="similarity">
    <text evidence="2 8">Belongs to the Casparian strip membrane proteins (CASP) family.</text>
</comment>
<evidence type="ECO:0000256" key="8">
    <source>
        <dbReference type="RuleBase" id="RU361233"/>
    </source>
</evidence>
<evidence type="ECO:0000313" key="11">
    <source>
        <dbReference type="Proteomes" id="UP000596661"/>
    </source>
</evidence>
<proteinExistence type="inferred from homology"/>
<evidence type="ECO:0000313" key="10">
    <source>
        <dbReference type="EnsemblPlants" id="cds.evm.model.02.610"/>
    </source>
</evidence>
<keyword evidence="5 8" id="KW-0812">Transmembrane</keyword>
<dbReference type="PANTHER" id="PTHR33573:SF40">
    <property type="entry name" value="CASP-LIKE PROTEIN 4D2"/>
    <property type="match status" value="1"/>
</dbReference>
<evidence type="ECO:0000256" key="7">
    <source>
        <dbReference type="ARBA" id="ARBA00023136"/>
    </source>
</evidence>
<dbReference type="GO" id="GO:0005886">
    <property type="term" value="C:plasma membrane"/>
    <property type="evidence" value="ECO:0007669"/>
    <property type="project" value="UniProtKB-SubCell"/>
</dbReference>
<reference evidence="10" key="1">
    <citation type="submission" date="2018-11" db="EMBL/GenBank/DDBJ databases">
        <authorList>
            <person name="Grassa J C."/>
        </authorList>
    </citation>
    <scope>NUCLEOTIDE SEQUENCE [LARGE SCALE GENOMIC DNA]</scope>
</reference>
<dbReference type="PANTHER" id="PTHR33573">
    <property type="entry name" value="CASP-LIKE PROTEIN 4A4"/>
    <property type="match status" value="1"/>
</dbReference>
<evidence type="ECO:0000256" key="3">
    <source>
        <dbReference type="ARBA" id="ARBA00011489"/>
    </source>
</evidence>
<dbReference type="Proteomes" id="UP000596661">
    <property type="component" value="Chromosome 2"/>
</dbReference>
<dbReference type="AlphaFoldDB" id="A0A803P1T9"/>
<comment type="subunit">
    <text evidence="3 8">Homodimer and heterodimers.</text>
</comment>
<dbReference type="EMBL" id="UZAU01000126">
    <property type="status" value="NOT_ANNOTATED_CDS"/>
    <property type="molecule type" value="Genomic_DNA"/>
</dbReference>
<dbReference type="InterPro" id="IPR006702">
    <property type="entry name" value="CASP_dom"/>
</dbReference>
<evidence type="ECO:0000256" key="2">
    <source>
        <dbReference type="ARBA" id="ARBA00007651"/>
    </source>
</evidence>
<keyword evidence="4 8" id="KW-1003">Cell membrane</keyword>
<accession>A0A803P1T9</accession>
<evidence type="ECO:0000256" key="4">
    <source>
        <dbReference type="ARBA" id="ARBA00022475"/>
    </source>
</evidence>
<organism evidence="10 11">
    <name type="scientific">Cannabis sativa</name>
    <name type="common">Hemp</name>
    <name type="synonym">Marijuana</name>
    <dbReference type="NCBI Taxonomy" id="3483"/>
    <lineage>
        <taxon>Eukaryota</taxon>
        <taxon>Viridiplantae</taxon>
        <taxon>Streptophyta</taxon>
        <taxon>Embryophyta</taxon>
        <taxon>Tracheophyta</taxon>
        <taxon>Spermatophyta</taxon>
        <taxon>Magnoliopsida</taxon>
        <taxon>eudicotyledons</taxon>
        <taxon>Gunneridae</taxon>
        <taxon>Pentapetalae</taxon>
        <taxon>rosids</taxon>
        <taxon>fabids</taxon>
        <taxon>Rosales</taxon>
        <taxon>Cannabaceae</taxon>
        <taxon>Cannabis</taxon>
    </lineage>
</organism>
<feature type="transmembrane region" description="Helical" evidence="8">
    <location>
        <begin position="117"/>
        <end position="136"/>
    </location>
</feature>
<name>A0A803P1T9_CANSA</name>
<evidence type="ECO:0000256" key="5">
    <source>
        <dbReference type="ARBA" id="ARBA00022692"/>
    </source>
</evidence>
<feature type="transmembrane region" description="Helical" evidence="8">
    <location>
        <begin position="78"/>
        <end position="105"/>
    </location>
</feature>
<evidence type="ECO:0000256" key="6">
    <source>
        <dbReference type="ARBA" id="ARBA00022989"/>
    </source>
</evidence>
<feature type="domain" description="Casparian strip membrane protein" evidence="9">
    <location>
        <begin position="35"/>
        <end position="178"/>
    </location>
</feature>
<evidence type="ECO:0000259" key="9">
    <source>
        <dbReference type="Pfam" id="PF04535"/>
    </source>
</evidence>
<reference evidence="10" key="2">
    <citation type="submission" date="2021-03" db="UniProtKB">
        <authorList>
            <consortium name="EnsemblPlants"/>
        </authorList>
    </citation>
    <scope>IDENTIFICATION</scope>
</reference>
<dbReference type="Gramene" id="evm.model.02.610">
    <property type="protein sequence ID" value="cds.evm.model.02.610"/>
    <property type="gene ID" value="evm.TU.02.610"/>
</dbReference>
<protein>
    <recommendedName>
        <fullName evidence="8">CASP-like protein</fullName>
    </recommendedName>
</protein>
<keyword evidence="11" id="KW-1185">Reference proteome</keyword>
<keyword evidence="6 8" id="KW-1133">Transmembrane helix</keyword>
<dbReference type="EnsemblPlants" id="evm.model.02.610">
    <property type="protein sequence ID" value="cds.evm.model.02.610"/>
    <property type="gene ID" value="evm.TU.02.610"/>
</dbReference>
<feature type="transmembrane region" description="Helical" evidence="8">
    <location>
        <begin position="37"/>
        <end position="58"/>
    </location>
</feature>
<dbReference type="Pfam" id="PF04535">
    <property type="entry name" value="CASP_dom"/>
    <property type="match status" value="1"/>
</dbReference>
<comment type="subcellular location">
    <subcellularLocation>
        <location evidence="1 8">Cell membrane</location>
        <topology evidence="1 8">Multi-pass membrane protein</topology>
    </subcellularLocation>
</comment>
<dbReference type="OMA" id="YSYMLSV"/>
<keyword evidence="7 8" id="KW-0472">Membrane</keyword>